<evidence type="ECO:0000256" key="1">
    <source>
        <dbReference type="ARBA" id="ARBA00009437"/>
    </source>
</evidence>
<keyword evidence="7" id="KW-1185">Reference proteome</keyword>
<comment type="caution">
    <text evidence="6">The sequence shown here is derived from an EMBL/GenBank/DDBJ whole genome shotgun (WGS) entry which is preliminary data.</text>
</comment>
<evidence type="ECO:0000313" key="7">
    <source>
        <dbReference type="Proteomes" id="UP000295382"/>
    </source>
</evidence>
<keyword evidence="2" id="KW-0805">Transcription regulation</keyword>
<dbReference type="Gene3D" id="1.10.10.10">
    <property type="entry name" value="Winged helix-like DNA-binding domain superfamily/Winged helix DNA-binding domain"/>
    <property type="match status" value="1"/>
</dbReference>
<dbReference type="EMBL" id="SLZQ01000001">
    <property type="protein sequence ID" value="TCS39057.1"/>
    <property type="molecule type" value="Genomic_DNA"/>
</dbReference>
<organism evidence="6 7">
    <name type="scientific">Paucimonas lemoignei</name>
    <name type="common">Pseudomonas lemoignei</name>
    <dbReference type="NCBI Taxonomy" id="29443"/>
    <lineage>
        <taxon>Bacteria</taxon>
        <taxon>Pseudomonadati</taxon>
        <taxon>Pseudomonadota</taxon>
        <taxon>Betaproteobacteria</taxon>
        <taxon>Burkholderiales</taxon>
        <taxon>Burkholderiaceae</taxon>
        <taxon>Paucimonas</taxon>
    </lineage>
</organism>
<dbReference type="InterPro" id="IPR036390">
    <property type="entry name" value="WH_DNA-bd_sf"/>
</dbReference>
<dbReference type="Pfam" id="PF00126">
    <property type="entry name" value="HTH_1"/>
    <property type="match status" value="1"/>
</dbReference>
<proteinExistence type="inferred from homology"/>
<dbReference type="FunFam" id="1.10.10.10:FF:000001">
    <property type="entry name" value="LysR family transcriptional regulator"/>
    <property type="match status" value="1"/>
</dbReference>
<comment type="similarity">
    <text evidence="1">Belongs to the LysR transcriptional regulatory family.</text>
</comment>
<dbReference type="CDD" id="cd08422">
    <property type="entry name" value="PBP2_CrgA_like"/>
    <property type="match status" value="1"/>
</dbReference>
<keyword evidence="4" id="KW-0804">Transcription</keyword>
<accession>A0A4R3I056</accession>
<dbReference type="GO" id="GO:0003700">
    <property type="term" value="F:DNA-binding transcription factor activity"/>
    <property type="evidence" value="ECO:0007669"/>
    <property type="project" value="InterPro"/>
</dbReference>
<dbReference type="PROSITE" id="PS50931">
    <property type="entry name" value="HTH_LYSR"/>
    <property type="match status" value="1"/>
</dbReference>
<evidence type="ECO:0000259" key="5">
    <source>
        <dbReference type="PROSITE" id="PS50931"/>
    </source>
</evidence>
<feature type="domain" description="HTH lysR-type" evidence="5">
    <location>
        <begin position="10"/>
        <end position="67"/>
    </location>
</feature>
<keyword evidence="3" id="KW-0238">DNA-binding</keyword>
<dbReference type="GO" id="GO:0043565">
    <property type="term" value="F:sequence-specific DNA binding"/>
    <property type="evidence" value="ECO:0007669"/>
    <property type="project" value="TreeGrafter"/>
</dbReference>
<name>A0A4R3I056_PAULE</name>
<dbReference type="Proteomes" id="UP000295382">
    <property type="component" value="Unassembled WGS sequence"/>
</dbReference>
<dbReference type="GO" id="GO:0006351">
    <property type="term" value="P:DNA-templated transcription"/>
    <property type="evidence" value="ECO:0007669"/>
    <property type="project" value="TreeGrafter"/>
</dbReference>
<dbReference type="Gene3D" id="3.40.190.290">
    <property type="match status" value="1"/>
</dbReference>
<gene>
    <name evidence="6" type="ORF">EDC30_1017</name>
</gene>
<evidence type="ECO:0000256" key="4">
    <source>
        <dbReference type="ARBA" id="ARBA00023163"/>
    </source>
</evidence>
<dbReference type="SUPFAM" id="SSF46785">
    <property type="entry name" value="Winged helix' DNA-binding domain"/>
    <property type="match status" value="1"/>
</dbReference>
<dbReference type="InterPro" id="IPR005119">
    <property type="entry name" value="LysR_subst-bd"/>
</dbReference>
<dbReference type="PANTHER" id="PTHR30537">
    <property type="entry name" value="HTH-TYPE TRANSCRIPTIONAL REGULATOR"/>
    <property type="match status" value="1"/>
</dbReference>
<dbReference type="SUPFAM" id="SSF53850">
    <property type="entry name" value="Periplasmic binding protein-like II"/>
    <property type="match status" value="1"/>
</dbReference>
<evidence type="ECO:0000256" key="3">
    <source>
        <dbReference type="ARBA" id="ARBA00023125"/>
    </source>
</evidence>
<reference evidence="6 7" key="1">
    <citation type="submission" date="2019-03" db="EMBL/GenBank/DDBJ databases">
        <title>Genomic Encyclopedia of Type Strains, Phase IV (KMG-IV): sequencing the most valuable type-strain genomes for metagenomic binning, comparative biology and taxonomic classification.</title>
        <authorList>
            <person name="Goeker M."/>
        </authorList>
    </citation>
    <scope>NUCLEOTIDE SEQUENCE [LARGE SCALE GENOMIC DNA]</scope>
    <source>
        <strain evidence="6 7">DSM 7445</strain>
    </source>
</reference>
<dbReference type="InterPro" id="IPR036388">
    <property type="entry name" value="WH-like_DNA-bd_sf"/>
</dbReference>
<dbReference type="Pfam" id="PF03466">
    <property type="entry name" value="LysR_substrate"/>
    <property type="match status" value="1"/>
</dbReference>
<evidence type="ECO:0000313" key="6">
    <source>
        <dbReference type="EMBL" id="TCS39057.1"/>
    </source>
</evidence>
<dbReference type="PANTHER" id="PTHR30537:SF5">
    <property type="entry name" value="HTH-TYPE TRANSCRIPTIONAL ACTIVATOR TTDR-RELATED"/>
    <property type="match status" value="1"/>
</dbReference>
<dbReference type="AlphaFoldDB" id="A0A4R3I056"/>
<evidence type="ECO:0000256" key="2">
    <source>
        <dbReference type="ARBA" id="ARBA00023015"/>
    </source>
</evidence>
<dbReference type="InterPro" id="IPR058163">
    <property type="entry name" value="LysR-type_TF_proteobact-type"/>
</dbReference>
<dbReference type="InterPro" id="IPR000847">
    <property type="entry name" value="LysR_HTH_N"/>
</dbReference>
<sequence length="305" mass="33026">MAGAEIKEEIDLNALRVFVEIVDSGNMSAAARKLQTTRSNVSYRLRLLEESLGVQLLRRTTRQLEPTHIGAGLYEHGRNILREAAAASALVSSAGRSLQGHVRLSVPTGLGHILLSELLIQFKRDNPDISLDVIFDNRVSNLVSEGIDIAVRVVSTPPDAVVAIKLAEVEWVVCATPDYLAKAGIPGKVRDLSEHAVICSAAIGQRLRVSSNLGGQFERVELDPGVRSENFLFLKAAVVGGLGIGVLPHYAIRDEIAAGTVTRILGDHKISVFGSKLYLLTMPSRYQTMATKVLIDFLKRSLSDG</sequence>
<protein>
    <submittedName>
        <fullName evidence="6">LysR family transcriptional regulator</fullName>
    </submittedName>
</protein>